<keyword evidence="5" id="KW-1185">Reference proteome</keyword>
<evidence type="ECO:0000259" key="3">
    <source>
        <dbReference type="PROSITE" id="PS50103"/>
    </source>
</evidence>
<organism evidence="4 5">
    <name type="scientific">Penicillium alfredii</name>
    <dbReference type="NCBI Taxonomy" id="1506179"/>
    <lineage>
        <taxon>Eukaryota</taxon>
        <taxon>Fungi</taxon>
        <taxon>Dikarya</taxon>
        <taxon>Ascomycota</taxon>
        <taxon>Pezizomycotina</taxon>
        <taxon>Eurotiomycetes</taxon>
        <taxon>Eurotiomycetidae</taxon>
        <taxon>Eurotiales</taxon>
        <taxon>Aspergillaceae</taxon>
        <taxon>Penicillium</taxon>
    </lineage>
</organism>
<evidence type="ECO:0000313" key="5">
    <source>
        <dbReference type="Proteomes" id="UP001141434"/>
    </source>
</evidence>
<keyword evidence="1" id="KW-0862">Zinc</keyword>
<reference evidence="4" key="2">
    <citation type="journal article" date="2023" name="IMA Fungus">
        <title>Comparative genomic study of the Penicillium genus elucidates a diverse pangenome and 15 lateral gene transfer events.</title>
        <authorList>
            <person name="Petersen C."/>
            <person name="Sorensen T."/>
            <person name="Nielsen M.R."/>
            <person name="Sondergaard T.E."/>
            <person name="Sorensen J.L."/>
            <person name="Fitzpatrick D.A."/>
            <person name="Frisvad J.C."/>
            <person name="Nielsen K.L."/>
        </authorList>
    </citation>
    <scope>NUCLEOTIDE SEQUENCE</scope>
    <source>
        <strain evidence="4">IBT 34128</strain>
    </source>
</reference>
<feature type="compositionally biased region" description="Polar residues" evidence="2">
    <location>
        <begin position="475"/>
        <end position="497"/>
    </location>
</feature>
<evidence type="ECO:0000256" key="2">
    <source>
        <dbReference type="SAM" id="MobiDB-lite"/>
    </source>
</evidence>
<dbReference type="AlphaFoldDB" id="A0A9W9JZN9"/>
<dbReference type="PROSITE" id="PS50103">
    <property type="entry name" value="ZF_C3H1"/>
    <property type="match status" value="1"/>
</dbReference>
<feature type="compositionally biased region" description="Basic and acidic residues" evidence="2">
    <location>
        <begin position="526"/>
        <end position="537"/>
    </location>
</feature>
<name>A0A9W9JZN9_9EURO</name>
<evidence type="ECO:0000256" key="1">
    <source>
        <dbReference type="PROSITE-ProRule" id="PRU00723"/>
    </source>
</evidence>
<feature type="region of interest" description="Disordered" evidence="2">
    <location>
        <begin position="440"/>
        <end position="537"/>
    </location>
</feature>
<dbReference type="RefSeq" id="XP_056508932.1">
    <property type="nucleotide sequence ID" value="XM_056658639.1"/>
</dbReference>
<evidence type="ECO:0000313" key="4">
    <source>
        <dbReference type="EMBL" id="KAJ5086807.1"/>
    </source>
</evidence>
<proteinExistence type="predicted"/>
<feature type="zinc finger region" description="C3H1-type" evidence="1">
    <location>
        <begin position="144"/>
        <end position="173"/>
    </location>
</feature>
<dbReference type="GeneID" id="81397808"/>
<feature type="compositionally biased region" description="Polar residues" evidence="2">
    <location>
        <begin position="295"/>
        <end position="309"/>
    </location>
</feature>
<dbReference type="EMBL" id="JAPMSZ010000010">
    <property type="protein sequence ID" value="KAJ5086807.1"/>
    <property type="molecule type" value="Genomic_DNA"/>
</dbReference>
<dbReference type="GO" id="GO:0008270">
    <property type="term" value="F:zinc ion binding"/>
    <property type="evidence" value="ECO:0007669"/>
    <property type="project" value="UniProtKB-KW"/>
</dbReference>
<keyword evidence="1" id="KW-0479">Metal-binding</keyword>
<protein>
    <recommendedName>
        <fullName evidence="3">C3H1-type domain-containing protein</fullName>
    </recommendedName>
</protein>
<feature type="domain" description="C3H1-type" evidence="3">
    <location>
        <begin position="144"/>
        <end position="173"/>
    </location>
</feature>
<keyword evidence="1" id="KW-0863">Zinc-finger</keyword>
<dbReference type="InterPro" id="IPR000571">
    <property type="entry name" value="Znf_CCCH"/>
</dbReference>
<dbReference type="Proteomes" id="UP001141434">
    <property type="component" value="Unassembled WGS sequence"/>
</dbReference>
<reference evidence="4" key="1">
    <citation type="submission" date="2022-11" db="EMBL/GenBank/DDBJ databases">
        <authorList>
            <person name="Petersen C."/>
        </authorList>
    </citation>
    <scope>NUCLEOTIDE SEQUENCE</scope>
    <source>
        <strain evidence="4">IBT 34128</strain>
    </source>
</reference>
<accession>A0A9W9JZN9</accession>
<sequence>MSAPNLPKFFCTRPSGTLTPLVAVDELPPHVSVRGVPRNLTPNDTQGMTSCGLAAPRAGPWVVEGVPLPPTAPRALAKQENLTELQNLLVNIIHENSISSPLRLAVENILYRAPDFFYPAERTVNKMSAQVPAFNGNNKQQAYNAKKEYCSYWIRHGECDYQQQGCLYKHEMPTDPAMLEKLGLRDIPRWYREKYNVPSLLWSGHGHPLPPSQPVITHDGPYKAIEYQTPVSDNGSTHAHTGNDKYQPVQNVRSIPVDGVPTPVGTAVPQDRGDQPNVSTHAASYLQKGKERAATAQSVTSGTPSGNSDDSFDLEAVLHKFDKLLADEVDPLDPTADFPTEFPPGFNFALLAKTKRTPAEGLSQNKRDLLTNVEADITNPSTQSTSAALPGTSKSLMDKGMANRNLTTQRLQSMNNQEAWDTLPPMEFPFRTKSRRLWERPPKQEASRPFFNRPIGRMDQTPRANKAPSSGMHATPSSGIQSTVSPMSELLSGSESLDPQEPLLNYGPIGGPVLRPPLPQGGARLPDPRNNKKDARK</sequence>
<comment type="caution">
    <text evidence="4">The sequence shown here is derived from an EMBL/GenBank/DDBJ whole genome shotgun (WGS) entry which is preliminary data.</text>
</comment>
<dbReference type="OrthoDB" id="5355510at2759"/>
<feature type="region of interest" description="Disordered" evidence="2">
    <location>
        <begin position="257"/>
        <end position="311"/>
    </location>
</feature>
<gene>
    <name evidence="4" type="ORF">NUU61_008114</name>
</gene>